<evidence type="ECO:0000313" key="3">
    <source>
        <dbReference type="Proteomes" id="UP000194546"/>
    </source>
</evidence>
<accession>A0A242MYG5</accession>
<name>A0A242MYG5_CABSO</name>
<comment type="caution">
    <text evidence="2">The sequence shown here is derived from an EMBL/GenBank/DDBJ whole genome shotgun (WGS) entry which is preliminary data.</text>
</comment>
<dbReference type="Proteomes" id="UP000195221">
    <property type="component" value="Unassembled WGS sequence"/>
</dbReference>
<dbReference type="AlphaFoldDB" id="A0A242MYG5"/>
<evidence type="ECO:0000313" key="2">
    <source>
        <dbReference type="EMBL" id="OTP76477.1"/>
    </source>
</evidence>
<organism evidence="2 3">
    <name type="scientific">Caballeronia sordidicola</name>
    <name type="common">Burkholderia sordidicola</name>
    <dbReference type="NCBI Taxonomy" id="196367"/>
    <lineage>
        <taxon>Bacteria</taxon>
        <taxon>Pseudomonadati</taxon>
        <taxon>Pseudomonadota</taxon>
        <taxon>Betaproteobacteria</taxon>
        <taxon>Burkholderiales</taxon>
        <taxon>Burkholderiaceae</taxon>
        <taxon>Caballeronia</taxon>
    </lineage>
</organism>
<protein>
    <submittedName>
        <fullName evidence="2">D-3-phosphoglycerate dehydrogenase</fullName>
    </submittedName>
</protein>
<reference evidence="1 4" key="2">
    <citation type="submission" date="2017-03" db="EMBL/GenBank/DDBJ databases">
        <title>Genome analysis of strain PAMC 26577.</title>
        <authorList>
            <person name="Oh H.-M."/>
            <person name="Yang J.-A."/>
        </authorList>
    </citation>
    <scope>NUCLEOTIDE SEQUENCE [LARGE SCALE GENOMIC DNA]</scope>
    <source>
        <strain evidence="1 4">PAMC 26577</strain>
    </source>
</reference>
<gene>
    <name evidence="2" type="ORF">PAMC26510_11490</name>
    <name evidence="1" type="ORF">PAMC26577_37920</name>
</gene>
<dbReference type="EMBL" id="NBTY01000058">
    <property type="protein sequence ID" value="OTP76477.1"/>
    <property type="molecule type" value="Genomic_DNA"/>
</dbReference>
<dbReference type="EMBL" id="NBTZ01000161">
    <property type="protein sequence ID" value="OTP66367.1"/>
    <property type="molecule type" value="Genomic_DNA"/>
</dbReference>
<reference evidence="2 3" key="1">
    <citation type="submission" date="2017-03" db="EMBL/GenBank/DDBJ databases">
        <title>Genome analysis of strain PAMC 26510.</title>
        <authorList>
            <person name="Oh H.-M."/>
            <person name="Yang J.-A."/>
        </authorList>
    </citation>
    <scope>NUCLEOTIDE SEQUENCE [LARGE SCALE GENOMIC DNA]</scope>
    <source>
        <strain evidence="2 3">PAMC 26510</strain>
    </source>
</reference>
<evidence type="ECO:0000313" key="4">
    <source>
        <dbReference type="Proteomes" id="UP000195221"/>
    </source>
</evidence>
<dbReference type="Proteomes" id="UP000194546">
    <property type="component" value="Unassembled WGS sequence"/>
</dbReference>
<proteinExistence type="predicted"/>
<evidence type="ECO:0000313" key="1">
    <source>
        <dbReference type="EMBL" id="OTP66367.1"/>
    </source>
</evidence>
<dbReference type="RefSeq" id="WP_236873581.1">
    <property type="nucleotide sequence ID" value="NZ_NBTY01000058.1"/>
</dbReference>
<sequence length="48" mass="5218">MDPKLPIKVAIPDDYQNVALSVADRAPLENLSDVTVFNDHVADIGNLI</sequence>